<keyword evidence="1" id="KW-1133">Transmembrane helix</keyword>
<protein>
    <submittedName>
        <fullName evidence="2">Uncharacterized protein</fullName>
    </submittedName>
</protein>
<evidence type="ECO:0000313" key="3">
    <source>
        <dbReference type="Proteomes" id="UP000238479"/>
    </source>
</evidence>
<keyword evidence="3" id="KW-1185">Reference proteome</keyword>
<dbReference type="Gramene" id="PRQ34932">
    <property type="protein sequence ID" value="PRQ34932"/>
    <property type="gene ID" value="RchiOBHm_Chr5g0074541"/>
</dbReference>
<accession>A0A2P6QL84</accession>
<gene>
    <name evidence="2" type="ORF">RchiOBHm_Chr5g0074541</name>
</gene>
<feature type="transmembrane region" description="Helical" evidence="1">
    <location>
        <begin position="55"/>
        <end position="73"/>
    </location>
</feature>
<name>A0A2P6QL84_ROSCH</name>
<dbReference type="AlphaFoldDB" id="A0A2P6QL84"/>
<evidence type="ECO:0000256" key="1">
    <source>
        <dbReference type="SAM" id="Phobius"/>
    </source>
</evidence>
<dbReference type="Proteomes" id="UP000238479">
    <property type="component" value="Chromosome 5"/>
</dbReference>
<sequence length="114" mass="12680">MNGLFALRSSVQSRVCLLVQLVMQQEVGYSGAYLFVPLPDLTLSFHMKMVDVVDVLYVLISEILVVGCFVLQVKSCRSLVQDWPLFLSCLSRPFGPRLFIVVLVWGGLIGPSCN</sequence>
<keyword evidence="1" id="KW-0812">Transmembrane</keyword>
<comment type="caution">
    <text evidence="2">The sequence shown here is derived from an EMBL/GenBank/DDBJ whole genome shotgun (WGS) entry which is preliminary data.</text>
</comment>
<proteinExistence type="predicted"/>
<dbReference type="EMBL" id="PDCK01000043">
    <property type="protein sequence ID" value="PRQ34932.1"/>
    <property type="molecule type" value="Genomic_DNA"/>
</dbReference>
<reference evidence="2 3" key="1">
    <citation type="journal article" date="2018" name="Nat. Genet.">
        <title>The Rosa genome provides new insights in the design of modern roses.</title>
        <authorList>
            <person name="Bendahmane M."/>
        </authorList>
    </citation>
    <scope>NUCLEOTIDE SEQUENCE [LARGE SCALE GENOMIC DNA]</scope>
    <source>
        <strain evidence="3">cv. Old Blush</strain>
    </source>
</reference>
<keyword evidence="1" id="KW-0472">Membrane</keyword>
<evidence type="ECO:0000313" key="2">
    <source>
        <dbReference type="EMBL" id="PRQ34932.1"/>
    </source>
</evidence>
<organism evidence="2 3">
    <name type="scientific">Rosa chinensis</name>
    <name type="common">China rose</name>
    <dbReference type="NCBI Taxonomy" id="74649"/>
    <lineage>
        <taxon>Eukaryota</taxon>
        <taxon>Viridiplantae</taxon>
        <taxon>Streptophyta</taxon>
        <taxon>Embryophyta</taxon>
        <taxon>Tracheophyta</taxon>
        <taxon>Spermatophyta</taxon>
        <taxon>Magnoliopsida</taxon>
        <taxon>eudicotyledons</taxon>
        <taxon>Gunneridae</taxon>
        <taxon>Pentapetalae</taxon>
        <taxon>rosids</taxon>
        <taxon>fabids</taxon>
        <taxon>Rosales</taxon>
        <taxon>Rosaceae</taxon>
        <taxon>Rosoideae</taxon>
        <taxon>Rosoideae incertae sedis</taxon>
        <taxon>Rosa</taxon>
    </lineage>
</organism>